<dbReference type="InterPro" id="IPR039425">
    <property type="entry name" value="RNA_pol_sigma-70-like"/>
</dbReference>
<keyword evidence="8" id="KW-1185">Reference proteome</keyword>
<feature type="domain" description="RNA polymerase sigma-70 region 2" evidence="5">
    <location>
        <begin position="20"/>
        <end position="84"/>
    </location>
</feature>
<dbReference type="SUPFAM" id="SSF88659">
    <property type="entry name" value="Sigma3 and sigma4 domains of RNA polymerase sigma factors"/>
    <property type="match status" value="1"/>
</dbReference>
<sequence>MDDVMVLPKEQSVEETVESLMQMYGQSILQLVYAYVHNEAVAEDLTQEIFLKCYKALPTYQAKSSLKTWLWRIAINHAKDYLKSWHNQNVYTADDTVLHNVQSSEAIEQQIIQQDEDAALANAVMQLPVIYREVIYLFYFEDYTMKQIAALLQVNENTVKTRLRKGKALLKTRLEAL</sequence>
<evidence type="ECO:0000259" key="5">
    <source>
        <dbReference type="Pfam" id="PF04542"/>
    </source>
</evidence>
<name>A0ABZ0RSW5_9BACI</name>
<evidence type="ECO:0000259" key="6">
    <source>
        <dbReference type="Pfam" id="PF08281"/>
    </source>
</evidence>
<dbReference type="NCBIfam" id="NF006930">
    <property type="entry name" value="PRK09415.1"/>
    <property type="match status" value="1"/>
</dbReference>
<keyword evidence="3" id="KW-0731">Sigma factor</keyword>
<dbReference type="EMBL" id="CP137624">
    <property type="protein sequence ID" value="WPK11322.1"/>
    <property type="molecule type" value="Genomic_DNA"/>
</dbReference>
<dbReference type="RefSeq" id="WP_319836377.1">
    <property type="nucleotide sequence ID" value="NZ_CP137624.1"/>
</dbReference>
<dbReference type="PANTHER" id="PTHR43133:SF60">
    <property type="entry name" value="RNA POLYMERASE SIGMA FACTOR SIGV"/>
    <property type="match status" value="1"/>
</dbReference>
<gene>
    <name evidence="7" type="ORF">R6U77_15730</name>
</gene>
<dbReference type="CDD" id="cd06171">
    <property type="entry name" value="Sigma70_r4"/>
    <property type="match status" value="1"/>
</dbReference>
<dbReference type="InterPro" id="IPR013249">
    <property type="entry name" value="RNA_pol_sigma70_r4_t2"/>
</dbReference>
<dbReference type="InterPro" id="IPR013324">
    <property type="entry name" value="RNA_pol_sigma_r3/r4-like"/>
</dbReference>
<dbReference type="Gene3D" id="1.10.1740.10">
    <property type="match status" value="1"/>
</dbReference>
<protein>
    <submittedName>
        <fullName evidence="7">Sigma-70 family RNA polymerase sigma factor</fullName>
    </submittedName>
</protein>
<dbReference type="InterPro" id="IPR013325">
    <property type="entry name" value="RNA_pol_sigma_r2"/>
</dbReference>
<keyword evidence="4" id="KW-0804">Transcription</keyword>
<dbReference type="Pfam" id="PF08281">
    <property type="entry name" value="Sigma70_r4_2"/>
    <property type="match status" value="1"/>
</dbReference>
<dbReference type="Pfam" id="PF04542">
    <property type="entry name" value="Sigma70_r2"/>
    <property type="match status" value="1"/>
</dbReference>
<dbReference type="NCBIfam" id="TIGR02937">
    <property type="entry name" value="sigma70-ECF"/>
    <property type="match status" value="1"/>
</dbReference>
<organism evidence="7 8">
    <name type="scientific">Lysinibacillus louembei</name>
    <dbReference type="NCBI Taxonomy" id="1470088"/>
    <lineage>
        <taxon>Bacteria</taxon>
        <taxon>Bacillati</taxon>
        <taxon>Bacillota</taxon>
        <taxon>Bacilli</taxon>
        <taxon>Bacillales</taxon>
        <taxon>Bacillaceae</taxon>
        <taxon>Lysinibacillus</taxon>
    </lineage>
</organism>
<accession>A0ABZ0RSW5</accession>
<evidence type="ECO:0000256" key="2">
    <source>
        <dbReference type="ARBA" id="ARBA00023015"/>
    </source>
</evidence>
<evidence type="ECO:0000313" key="8">
    <source>
        <dbReference type="Proteomes" id="UP001322664"/>
    </source>
</evidence>
<evidence type="ECO:0000256" key="4">
    <source>
        <dbReference type="ARBA" id="ARBA00023163"/>
    </source>
</evidence>
<dbReference type="SUPFAM" id="SSF88946">
    <property type="entry name" value="Sigma2 domain of RNA polymerase sigma factors"/>
    <property type="match status" value="1"/>
</dbReference>
<reference evidence="7 8" key="1">
    <citation type="submission" date="2023-09" db="EMBL/GenBank/DDBJ databases">
        <authorList>
            <person name="Page C.A."/>
            <person name="Perez-Diaz I.M."/>
        </authorList>
    </citation>
    <scope>NUCLEOTIDE SEQUENCE [LARGE SCALE GENOMIC DNA]</scope>
    <source>
        <strain evidence="7 8">Ll15</strain>
    </source>
</reference>
<dbReference type="Proteomes" id="UP001322664">
    <property type="component" value="Chromosome"/>
</dbReference>
<dbReference type="PANTHER" id="PTHR43133">
    <property type="entry name" value="RNA POLYMERASE ECF-TYPE SIGMA FACTO"/>
    <property type="match status" value="1"/>
</dbReference>
<keyword evidence="2" id="KW-0805">Transcription regulation</keyword>
<feature type="domain" description="RNA polymerase sigma factor 70 region 4 type 2" evidence="6">
    <location>
        <begin position="119"/>
        <end position="170"/>
    </location>
</feature>
<proteinExistence type="inferred from homology"/>
<evidence type="ECO:0000256" key="3">
    <source>
        <dbReference type="ARBA" id="ARBA00023082"/>
    </source>
</evidence>
<dbReference type="InterPro" id="IPR014284">
    <property type="entry name" value="RNA_pol_sigma-70_dom"/>
</dbReference>
<evidence type="ECO:0000313" key="7">
    <source>
        <dbReference type="EMBL" id="WPK11322.1"/>
    </source>
</evidence>
<dbReference type="Gene3D" id="1.10.10.10">
    <property type="entry name" value="Winged helix-like DNA-binding domain superfamily/Winged helix DNA-binding domain"/>
    <property type="match status" value="1"/>
</dbReference>
<dbReference type="InterPro" id="IPR036388">
    <property type="entry name" value="WH-like_DNA-bd_sf"/>
</dbReference>
<comment type="similarity">
    <text evidence="1">Belongs to the sigma-70 factor family. ECF subfamily.</text>
</comment>
<evidence type="ECO:0000256" key="1">
    <source>
        <dbReference type="ARBA" id="ARBA00010641"/>
    </source>
</evidence>
<dbReference type="InterPro" id="IPR007627">
    <property type="entry name" value="RNA_pol_sigma70_r2"/>
</dbReference>